<proteinExistence type="predicted"/>
<dbReference type="Gene3D" id="3.80.10.10">
    <property type="entry name" value="Ribonuclease Inhibitor"/>
    <property type="match status" value="1"/>
</dbReference>
<dbReference type="Pfam" id="PF25019">
    <property type="entry name" value="LRR_R13L1-DRL21"/>
    <property type="match status" value="1"/>
</dbReference>
<feature type="region of interest" description="Disordered" evidence="3">
    <location>
        <begin position="605"/>
        <end position="631"/>
    </location>
</feature>
<evidence type="ECO:0000259" key="6">
    <source>
        <dbReference type="Pfam" id="PF25019"/>
    </source>
</evidence>
<feature type="domain" description="R13L1/DRL21-like LRR repeat region" evidence="6">
    <location>
        <begin position="811"/>
        <end position="934"/>
    </location>
</feature>
<dbReference type="InterPro" id="IPR058922">
    <property type="entry name" value="WHD_DRP"/>
</dbReference>
<reference evidence="8" key="2">
    <citation type="submission" date="2025-08" db="UniProtKB">
        <authorList>
            <consortium name="RefSeq"/>
        </authorList>
    </citation>
    <scope>IDENTIFICATION</scope>
    <source>
        <tissue evidence="8">Seedling</tissue>
    </source>
</reference>
<feature type="domain" description="NB-ARC" evidence="4">
    <location>
        <begin position="192"/>
        <end position="261"/>
    </location>
</feature>
<accession>A0ABM4A146</accession>
<evidence type="ECO:0000259" key="4">
    <source>
        <dbReference type="Pfam" id="PF00931"/>
    </source>
</evidence>
<evidence type="ECO:0000256" key="2">
    <source>
        <dbReference type="ARBA" id="ARBA00022821"/>
    </source>
</evidence>
<protein>
    <submittedName>
        <fullName evidence="8">Disease resistance protein RGA4</fullName>
    </submittedName>
</protein>
<gene>
    <name evidence="8" type="primary">LOC132800539</name>
</gene>
<dbReference type="PANTHER" id="PTHR23155">
    <property type="entry name" value="DISEASE RESISTANCE PROTEIN RP"/>
    <property type="match status" value="1"/>
</dbReference>
<evidence type="ECO:0000313" key="8">
    <source>
        <dbReference type="RefSeq" id="XP_060670456.1"/>
    </source>
</evidence>
<dbReference type="InterPro" id="IPR036388">
    <property type="entry name" value="WH-like_DNA-bd_sf"/>
</dbReference>
<dbReference type="Pfam" id="PF00931">
    <property type="entry name" value="NB-ARC"/>
    <property type="match status" value="2"/>
</dbReference>
<keyword evidence="7" id="KW-1185">Reference proteome</keyword>
<feature type="domain" description="Disease resistance protein winged helix" evidence="5">
    <location>
        <begin position="517"/>
        <end position="589"/>
    </location>
</feature>
<dbReference type="Gene3D" id="1.10.8.430">
    <property type="entry name" value="Helical domain of apoptotic protease-activating factors"/>
    <property type="match status" value="1"/>
</dbReference>
<dbReference type="Gene3D" id="3.40.50.300">
    <property type="entry name" value="P-loop containing nucleotide triphosphate hydrolases"/>
    <property type="match status" value="2"/>
</dbReference>
<dbReference type="InterPro" id="IPR002182">
    <property type="entry name" value="NB-ARC"/>
</dbReference>
<dbReference type="SUPFAM" id="SSF52058">
    <property type="entry name" value="L domain-like"/>
    <property type="match status" value="1"/>
</dbReference>
<dbReference type="RefSeq" id="XP_060670456.1">
    <property type="nucleotide sequence ID" value="XM_060814473.1"/>
</dbReference>
<feature type="domain" description="NB-ARC" evidence="4">
    <location>
        <begin position="333"/>
        <end position="433"/>
    </location>
</feature>
<keyword evidence="2" id="KW-0611">Plant defense</keyword>
<dbReference type="InterPro" id="IPR056789">
    <property type="entry name" value="LRR_R13L1-DRL21"/>
</dbReference>
<dbReference type="GeneID" id="132800539"/>
<evidence type="ECO:0000256" key="3">
    <source>
        <dbReference type="SAM" id="MobiDB-lite"/>
    </source>
</evidence>
<dbReference type="InterPro" id="IPR044974">
    <property type="entry name" value="Disease_R_plants"/>
</dbReference>
<dbReference type="InterPro" id="IPR042197">
    <property type="entry name" value="Apaf_helical"/>
</dbReference>
<evidence type="ECO:0000256" key="1">
    <source>
        <dbReference type="ARBA" id="ARBA00022737"/>
    </source>
</evidence>
<evidence type="ECO:0000259" key="5">
    <source>
        <dbReference type="Pfam" id="PF23559"/>
    </source>
</evidence>
<sequence>MEESTASTITDSILLKLKYASEQIREKEKPKGLKDFISPIMEALNDGAGKKPVEDVLLQGKDKLKELLEDTISSRIKDIQGDPDKKKKVENRKVRRRVRTEDALYKADDLMDEVLSEAAKPDLNSKQLVSLAKKLRETIKDVVDAAAGDNVRPDEPHKFCFRRPRKVSTKELDPTVNRLNSDSWLDKHKKDIQEQLWKDITTNGEEHVAVVAIVGNGGLGKTTLALNLFQRLISQKDTDFDLRIWVNVPHEFNKGSLEEGIFPHELYMRSLVDGIIRYTTKKDVQDERLESTTKRLPQCTPSEGPSAFHEVNSLSVEQLHKEDSAALLETEISAIKDSLNYLEEGKLHDKLQNIINGKRLLLVLDDVLDMDTEKWLHFKNLLSNAVSDGSRIIITTCSKLVGDITASTDKNVHMLRHLDEHDPCDLFQRFAFDFQKPANSKIVEVVVEIVKRCGGNPFALKTVGEKLKSTNLETQGWSNFRDNEFQKVVNEEILPFLQLSYNILSSELKQCFAYCGIFPQQSEIDVKNLIHLWMALGLIYPEQGQRMEDRGYAHVKELCQRSMFEELEVDHENSFVTKCKMPKLMHDLAVLALGTRLATFKQKEKLETGTDERSTQKDKSDVGVHGERTLQNKHDIDDETTQKDKRAIGIDETTEHLQEEIDEGLRSSTFKDIISNYNNLRTLDLHATGIKVVLESNDKMKHLKYLDLSQNKGIKLLPDSITKVPNLMTLKLSSCFGLKELPKDMEKLVNLKHLEIDWCYNLTHIPPRLGKLTQLETLSEFVLKRSNGESRVLMPTVPKCLYRKGNTLESLDELEELNNLRGELKIRNLRNVNVDYSKVTNLEGKQHLKSLTLAWEFDLNADDQAVKDKAQDTQQGLKPNLKLKELGLFGYRGDKLSDWLLSLTNLYISNKSGDHNSESNPSSSTEFIKKLEEVRFIELPNLERWWEERDASLAFPHLSRLMIEDCPKLCSMPLYPNLKEWLVLKNTSLVPFINTMKDESSVKRTLMNDGSSSTPLSNLQSLCITGDKDMGSEYD</sequence>
<dbReference type="Pfam" id="PF23559">
    <property type="entry name" value="WHD_DRP"/>
    <property type="match status" value="1"/>
</dbReference>
<dbReference type="SUPFAM" id="SSF52540">
    <property type="entry name" value="P-loop containing nucleoside triphosphate hydrolases"/>
    <property type="match status" value="1"/>
</dbReference>
<dbReference type="PRINTS" id="PR00364">
    <property type="entry name" value="DISEASERSIST"/>
</dbReference>
<dbReference type="Proteomes" id="UP001652623">
    <property type="component" value="Chromosome 2"/>
</dbReference>
<evidence type="ECO:0000313" key="7">
    <source>
        <dbReference type="Proteomes" id="UP001652623"/>
    </source>
</evidence>
<name>A0ABM4A146_ZIZJJ</name>
<dbReference type="Gene3D" id="1.10.10.10">
    <property type="entry name" value="Winged helix-like DNA-binding domain superfamily/Winged helix DNA-binding domain"/>
    <property type="match status" value="1"/>
</dbReference>
<organism evidence="7 8">
    <name type="scientific">Ziziphus jujuba</name>
    <name type="common">Chinese jujube</name>
    <name type="synonym">Ziziphus sativa</name>
    <dbReference type="NCBI Taxonomy" id="326968"/>
    <lineage>
        <taxon>Eukaryota</taxon>
        <taxon>Viridiplantae</taxon>
        <taxon>Streptophyta</taxon>
        <taxon>Embryophyta</taxon>
        <taxon>Tracheophyta</taxon>
        <taxon>Spermatophyta</taxon>
        <taxon>Magnoliopsida</taxon>
        <taxon>eudicotyledons</taxon>
        <taxon>Gunneridae</taxon>
        <taxon>Pentapetalae</taxon>
        <taxon>rosids</taxon>
        <taxon>fabids</taxon>
        <taxon>Rosales</taxon>
        <taxon>Rhamnaceae</taxon>
        <taxon>Paliureae</taxon>
        <taxon>Ziziphus</taxon>
    </lineage>
</organism>
<dbReference type="InterPro" id="IPR032675">
    <property type="entry name" value="LRR_dom_sf"/>
</dbReference>
<dbReference type="InterPro" id="IPR027417">
    <property type="entry name" value="P-loop_NTPase"/>
</dbReference>
<reference evidence="7" key="1">
    <citation type="submission" date="2025-05" db="UniProtKB">
        <authorList>
            <consortium name="RefSeq"/>
        </authorList>
    </citation>
    <scope>NUCLEOTIDE SEQUENCE [LARGE SCALE GENOMIC DNA]</scope>
</reference>
<dbReference type="PANTHER" id="PTHR23155:SF1211">
    <property type="entry name" value="OS09G0313500 PROTEIN"/>
    <property type="match status" value="1"/>
</dbReference>
<keyword evidence="1" id="KW-0677">Repeat</keyword>